<sequence length="63" mass="6958">MTNDLQDYVGAEMLDALRHRPRPADEGKLVEVVSNDYLALGGGSWWRCVRPVRSGLVRCPSGS</sequence>
<name>A0ABP8ZLE6_9ACTN</name>
<keyword evidence="2" id="KW-1185">Reference proteome</keyword>
<comment type="caution">
    <text evidence="1">The sequence shown here is derived from an EMBL/GenBank/DDBJ whole genome shotgun (WGS) entry which is preliminary data.</text>
</comment>
<proteinExistence type="predicted"/>
<organism evidence="1 2">
    <name type="scientific">Streptomyces sanyensis</name>
    <dbReference type="NCBI Taxonomy" id="568869"/>
    <lineage>
        <taxon>Bacteria</taxon>
        <taxon>Bacillati</taxon>
        <taxon>Actinomycetota</taxon>
        <taxon>Actinomycetes</taxon>
        <taxon>Kitasatosporales</taxon>
        <taxon>Streptomycetaceae</taxon>
        <taxon>Streptomyces</taxon>
    </lineage>
</organism>
<dbReference type="EMBL" id="BAABJV010000001">
    <property type="protein sequence ID" value="GAA4759429.1"/>
    <property type="molecule type" value="Genomic_DNA"/>
</dbReference>
<reference evidence="2" key="1">
    <citation type="journal article" date="2019" name="Int. J. Syst. Evol. Microbiol.">
        <title>The Global Catalogue of Microorganisms (GCM) 10K type strain sequencing project: providing services to taxonomists for standard genome sequencing and annotation.</title>
        <authorList>
            <consortium name="The Broad Institute Genomics Platform"/>
            <consortium name="The Broad Institute Genome Sequencing Center for Infectious Disease"/>
            <person name="Wu L."/>
            <person name="Ma J."/>
        </authorList>
    </citation>
    <scope>NUCLEOTIDE SEQUENCE [LARGE SCALE GENOMIC DNA]</scope>
    <source>
        <strain evidence="2">JCM 18324</strain>
    </source>
</reference>
<dbReference type="Proteomes" id="UP001501147">
    <property type="component" value="Unassembled WGS sequence"/>
</dbReference>
<protein>
    <submittedName>
        <fullName evidence="1">Uncharacterized protein</fullName>
    </submittedName>
</protein>
<gene>
    <name evidence="1" type="ORF">GCM10023329_00200</name>
</gene>
<accession>A0ABP8ZLE6</accession>
<evidence type="ECO:0000313" key="1">
    <source>
        <dbReference type="EMBL" id="GAA4759429.1"/>
    </source>
</evidence>
<evidence type="ECO:0000313" key="2">
    <source>
        <dbReference type="Proteomes" id="UP001501147"/>
    </source>
</evidence>
<dbReference type="RefSeq" id="WP_345607992.1">
    <property type="nucleotide sequence ID" value="NZ_BAABJV010000001.1"/>
</dbReference>